<feature type="signal peptide" evidence="5">
    <location>
        <begin position="1"/>
        <end position="20"/>
    </location>
</feature>
<dbReference type="GO" id="GO:0046872">
    <property type="term" value="F:metal ion binding"/>
    <property type="evidence" value="ECO:0007669"/>
    <property type="project" value="UniProtKB-UniRule"/>
</dbReference>
<keyword evidence="5" id="KW-0732">Signal</keyword>
<dbReference type="Pfam" id="PF00141">
    <property type="entry name" value="peroxidase"/>
    <property type="match status" value="1"/>
</dbReference>
<evidence type="ECO:0000256" key="2">
    <source>
        <dbReference type="ARBA" id="ARBA00022617"/>
    </source>
</evidence>
<dbReference type="Proteomes" id="UP000006753">
    <property type="component" value="Unassembled WGS sequence"/>
</dbReference>
<dbReference type="PeroxiBase" id="11621">
    <property type="entry name" value="MbruAPx-CcP1"/>
</dbReference>
<keyword evidence="2" id="KW-0349">Heme</keyword>
<dbReference type="InterPro" id="IPR002016">
    <property type="entry name" value="Haem_peroxidase"/>
</dbReference>
<keyword evidence="2" id="KW-0408">Iron</keyword>
<organism evidence="7 8">
    <name type="scientific">Marssonina brunnea f. sp. multigermtubi (strain MB_m1)</name>
    <name type="common">Marssonina leaf spot fungus</name>
    <dbReference type="NCBI Taxonomy" id="1072389"/>
    <lineage>
        <taxon>Eukaryota</taxon>
        <taxon>Fungi</taxon>
        <taxon>Dikarya</taxon>
        <taxon>Ascomycota</taxon>
        <taxon>Pezizomycotina</taxon>
        <taxon>Leotiomycetes</taxon>
        <taxon>Helotiales</taxon>
        <taxon>Drepanopezizaceae</taxon>
        <taxon>Drepanopeziza</taxon>
    </lineage>
</organism>
<dbReference type="AlphaFoldDB" id="K1X0J2"/>
<sequence length="528" mass="56305">MFSSARTICLGLCVATTTLAFPTWPDKTDELEQTMFVASGYGRRGFLDDIPTCGFSHEGPEGLGRINSAEWIRNGFHDMSTADVIAGTGGLDGSIMFETERLENDGPAFNHTLGFLGAFYGSETSISDLIALAVWAAVRQCGGPLLTMRAGRVDATEAGPYGVPEPQENITSLTDKFARQGFNSEEMIALIACGHTLGGVHGAQFPTIVPDAGTAGNNFSTFDSTTRFDNMIATEYIAGTTTNPLVVGADPALNSDARVFSLDGNATMQSLTDPAVFADTCARLLTRMIDTVPAGVVLSEPLEAYDVKPGLLNLELSEDGRNVTFTGNIRVKTTSRPRTDITSVSLLYTALDGTTGTILTRQATFQGGSATGLTDDFQHYEIFADLPASSSISSFTVSIALTNGTVETYDNNGVGYPVSSTIMLSNSRSCLRTDLPYKATIVAAVRGTFAPEDVKIVYTVPVPRQGSIIPSLVTKNATMALNSTLGDFGIYSVDVPLLVDQLNEITFDLYAGENKDYYRNAANFQSCS</sequence>
<dbReference type="GO" id="GO:0000302">
    <property type="term" value="P:response to reactive oxygen species"/>
    <property type="evidence" value="ECO:0007669"/>
    <property type="project" value="TreeGrafter"/>
</dbReference>
<comment type="similarity">
    <text evidence="4">Belongs to the peroxidase family.</text>
</comment>
<dbReference type="InterPro" id="IPR044831">
    <property type="entry name" value="Ccp1-like"/>
</dbReference>
<evidence type="ECO:0000256" key="1">
    <source>
        <dbReference type="ARBA" id="ARBA00022559"/>
    </source>
</evidence>
<dbReference type="Gene3D" id="1.10.420.10">
    <property type="entry name" value="Peroxidase, domain 2"/>
    <property type="match status" value="1"/>
</dbReference>
<dbReference type="PROSITE" id="PS50873">
    <property type="entry name" value="PEROXIDASE_4"/>
    <property type="match status" value="1"/>
</dbReference>
<dbReference type="GO" id="GO:0020037">
    <property type="term" value="F:heme binding"/>
    <property type="evidence" value="ECO:0007669"/>
    <property type="project" value="UniProtKB-UniRule"/>
</dbReference>
<dbReference type="InParanoid" id="K1X0J2"/>
<dbReference type="eggNOG" id="KOG4157">
    <property type="taxonomic scope" value="Eukaryota"/>
</dbReference>
<name>K1X0J2_MARBU</name>
<dbReference type="OMA" id="THDAKAG"/>
<dbReference type="PANTHER" id="PTHR31356">
    <property type="entry name" value="THYLAKOID LUMENAL 29 KDA PROTEIN, CHLOROPLASTIC-RELATED"/>
    <property type="match status" value="1"/>
</dbReference>
<gene>
    <name evidence="7" type="ORF">MBM_02903</name>
</gene>
<dbReference type="GeneID" id="18758838"/>
<keyword evidence="3 5" id="KW-0560">Oxidoreductase</keyword>
<evidence type="ECO:0000256" key="5">
    <source>
        <dbReference type="RuleBase" id="RU363051"/>
    </source>
</evidence>
<dbReference type="PRINTS" id="PR00458">
    <property type="entry name" value="PEROXIDASE"/>
</dbReference>
<accession>K1X0J2</accession>
<dbReference type="OrthoDB" id="5985073at2759"/>
<dbReference type="GO" id="GO:0004601">
    <property type="term" value="F:peroxidase activity"/>
    <property type="evidence" value="ECO:0007669"/>
    <property type="project" value="UniProtKB-KW"/>
</dbReference>
<evidence type="ECO:0000313" key="8">
    <source>
        <dbReference type="Proteomes" id="UP000006753"/>
    </source>
</evidence>
<dbReference type="Gene3D" id="1.10.520.10">
    <property type="match status" value="1"/>
</dbReference>
<evidence type="ECO:0000256" key="3">
    <source>
        <dbReference type="ARBA" id="ARBA00023002"/>
    </source>
</evidence>
<feature type="domain" description="Plant heme peroxidase family profile" evidence="6">
    <location>
        <begin position="125"/>
        <end position="330"/>
    </location>
</feature>
<keyword evidence="1 5" id="KW-0575">Peroxidase</keyword>
<reference evidence="7 8" key="1">
    <citation type="journal article" date="2012" name="BMC Genomics">
        <title>Sequencing the genome of Marssonina brunnea reveals fungus-poplar co-evolution.</title>
        <authorList>
            <person name="Zhu S."/>
            <person name="Cao Y.-Z."/>
            <person name="Jiang C."/>
            <person name="Tan B.-Y."/>
            <person name="Wang Z."/>
            <person name="Feng S."/>
            <person name="Zhang L."/>
            <person name="Su X.-H."/>
            <person name="Brejova B."/>
            <person name="Vinar T."/>
            <person name="Xu M."/>
            <person name="Wang M.-X."/>
            <person name="Zhang S.-G."/>
            <person name="Huang M.-R."/>
            <person name="Wu R."/>
            <person name="Zhou Y."/>
        </authorList>
    </citation>
    <scope>NUCLEOTIDE SEQUENCE [LARGE SCALE GENOMIC DNA]</scope>
    <source>
        <strain evidence="7 8">MB_m1</strain>
    </source>
</reference>
<proteinExistence type="inferred from homology"/>
<dbReference type="GO" id="GO:0034599">
    <property type="term" value="P:cellular response to oxidative stress"/>
    <property type="evidence" value="ECO:0007669"/>
    <property type="project" value="InterPro"/>
</dbReference>
<dbReference type="RefSeq" id="XP_007290792.1">
    <property type="nucleotide sequence ID" value="XM_007290730.1"/>
</dbReference>
<dbReference type="HOGENOM" id="CLU_004824_4_0_1"/>
<dbReference type="SUPFAM" id="SSF48113">
    <property type="entry name" value="Heme-dependent peroxidases"/>
    <property type="match status" value="1"/>
</dbReference>
<dbReference type="EMBL" id="JH921432">
    <property type="protein sequence ID" value="EKD18661.1"/>
    <property type="molecule type" value="Genomic_DNA"/>
</dbReference>
<evidence type="ECO:0000256" key="4">
    <source>
        <dbReference type="RuleBase" id="RU004241"/>
    </source>
</evidence>
<feature type="chain" id="PRO_5006992511" description="Peroxidase" evidence="5">
    <location>
        <begin position="21"/>
        <end position="528"/>
    </location>
</feature>
<protein>
    <recommendedName>
        <fullName evidence="5">Peroxidase</fullName>
        <ecNumber evidence="5">1.11.1.-</ecNumber>
    </recommendedName>
</protein>
<dbReference type="KEGG" id="mbe:MBM_02903"/>
<keyword evidence="2" id="KW-0479">Metal-binding</keyword>
<dbReference type="InterPro" id="IPR010255">
    <property type="entry name" value="Haem_peroxidase_sf"/>
</dbReference>
<evidence type="ECO:0000313" key="7">
    <source>
        <dbReference type="EMBL" id="EKD18661.1"/>
    </source>
</evidence>
<dbReference type="GO" id="GO:0042744">
    <property type="term" value="P:hydrogen peroxide catabolic process"/>
    <property type="evidence" value="ECO:0007669"/>
    <property type="project" value="TreeGrafter"/>
</dbReference>
<evidence type="ECO:0000259" key="6">
    <source>
        <dbReference type="PROSITE" id="PS50873"/>
    </source>
</evidence>
<dbReference type="PANTHER" id="PTHR31356:SF53">
    <property type="entry name" value="HEME PEROXIDASE"/>
    <property type="match status" value="1"/>
</dbReference>
<dbReference type="EC" id="1.11.1.-" evidence="5"/>
<keyword evidence="8" id="KW-1185">Reference proteome</keyword>